<evidence type="ECO:0000313" key="9">
    <source>
        <dbReference type="Proteomes" id="UP001596138"/>
    </source>
</evidence>
<gene>
    <name evidence="8" type="ORF">ACFQGU_17650</name>
</gene>
<dbReference type="InterPro" id="IPR003807">
    <property type="entry name" value="DUF202"/>
</dbReference>
<feature type="transmembrane region" description="Helical" evidence="6">
    <location>
        <begin position="57"/>
        <end position="78"/>
    </location>
</feature>
<dbReference type="InterPro" id="IPR052053">
    <property type="entry name" value="IM_YidH-like"/>
</dbReference>
<organism evidence="8 9">
    <name type="scientific">Longivirga aurantiaca</name>
    <dbReference type="NCBI Taxonomy" id="1837743"/>
    <lineage>
        <taxon>Bacteria</taxon>
        <taxon>Bacillati</taxon>
        <taxon>Actinomycetota</taxon>
        <taxon>Actinomycetes</taxon>
        <taxon>Sporichthyales</taxon>
        <taxon>Sporichthyaceae</taxon>
        <taxon>Longivirga</taxon>
    </lineage>
</organism>
<keyword evidence="2" id="KW-1003">Cell membrane</keyword>
<evidence type="ECO:0000313" key="8">
    <source>
        <dbReference type="EMBL" id="MFC6239699.1"/>
    </source>
</evidence>
<feature type="transmembrane region" description="Helical" evidence="6">
    <location>
        <begin position="29"/>
        <end position="51"/>
    </location>
</feature>
<keyword evidence="9" id="KW-1185">Reference proteome</keyword>
<name>A0ABW1T5D3_9ACTN</name>
<accession>A0ABW1T5D3</accession>
<dbReference type="PANTHER" id="PTHR34187">
    <property type="entry name" value="FGR18P"/>
    <property type="match status" value="1"/>
</dbReference>
<dbReference type="Proteomes" id="UP001596138">
    <property type="component" value="Unassembled WGS sequence"/>
</dbReference>
<dbReference type="PANTHER" id="PTHR34187:SF2">
    <property type="entry name" value="DUF202 DOMAIN-CONTAINING PROTEIN"/>
    <property type="match status" value="1"/>
</dbReference>
<feature type="domain" description="DUF202" evidence="7">
    <location>
        <begin position="20"/>
        <end position="83"/>
    </location>
</feature>
<evidence type="ECO:0000256" key="1">
    <source>
        <dbReference type="ARBA" id="ARBA00004651"/>
    </source>
</evidence>
<keyword evidence="4 6" id="KW-1133">Transmembrane helix</keyword>
<evidence type="ECO:0000256" key="4">
    <source>
        <dbReference type="ARBA" id="ARBA00022989"/>
    </source>
</evidence>
<dbReference type="Pfam" id="PF02656">
    <property type="entry name" value="DUF202"/>
    <property type="match status" value="1"/>
</dbReference>
<comment type="caution">
    <text evidence="8">The sequence shown here is derived from an EMBL/GenBank/DDBJ whole genome shotgun (WGS) entry which is preliminary data.</text>
</comment>
<sequence length="120" mass="12884">MSSDEPATRTHHDRVDVDTRFLLANERTVLAWARTGLSLVAVGLAVLQFGTELRTRVPLGLALLIAGSIASLAGWRRYEAADRAIRAGELPPRGRAPQALSLGVALIGAFMLVLWLLLGS</sequence>
<dbReference type="EMBL" id="JBHSTI010000062">
    <property type="protein sequence ID" value="MFC6239699.1"/>
    <property type="molecule type" value="Genomic_DNA"/>
</dbReference>
<evidence type="ECO:0000256" key="2">
    <source>
        <dbReference type="ARBA" id="ARBA00022475"/>
    </source>
</evidence>
<evidence type="ECO:0000259" key="7">
    <source>
        <dbReference type="Pfam" id="PF02656"/>
    </source>
</evidence>
<evidence type="ECO:0000256" key="5">
    <source>
        <dbReference type="ARBA" id="ARBA00023136"/>
    </source>
</evidence>
<reference evidence="9" key="1">
    <citation type="journal article" date="2019" name="Int. J. Syst. Evol. Microbiol.">
        <title>The Global Catalogue of Microorganisms (GCM) 10K type strain sequencing project: providing services to taxonomists for standard genome sequencing and annotation.</title>
        <authorList>
            <consortium name="The Broad Institute Genomics Platform"/>
            <consortium name="The Broad Institute Genome Sequencing Center for Infectious Disease"/>
            <person name="Wu L."/>
            <person name="Ma J."/>
        </authorList>
    </citation>
    <scope>NUCLEOTIDE SEQUENCE [LARGE SCALE GENOMIC DNA]</scope>
    <source>
        <strain evidence="9">CGMCC 4.7317</strain>
    </source>
</reference>
<keyword evidence="5 6" id="KW-0472">Membrane</keyword>
<dbReference type="RefSeq" id="WP_386769011.1">
    <property type="nucleotide sequence ID" value="NZ_JBHSTI010000062.1"/>
</dbReference>
<evidence type="ECO:0000256" key="3">
    <source>
        <dbReference type="ARBA" id="ARBA00022692"/>
    </source>
</evidence>
<proteinExistence type="predicted"/>
<comment type="subcellular location">
    <subcellularLocation>
        <location evidence="1">Cell membrane</location>
        <topology evidence="1">Multi-pass membrane protein</topology>
    </subcellularLocation>
</comment>
<keyword evidence="3 6" id="KW-0812">Transmembrane</keyword>
<feature type="transmembrane region" description="Helical" evidence="6">
    <location>
        <begin position="99"/>
        <end position="118"/>
    </location>
</feature>
<protein>
    <submittedName>
        <fullName evidence="8">YidH family protein</fullName>
    </submittedName>
</protein>
<evidence type="ECO:0000256" key="6">
    <source>
        <dbReference type="SAM" id="Phobius"/>
    </source>
</evidence>